<dbReference type="AlphaFoldDB" id="A0A6F8Y2Z8"/>
<proteinExistence type="predicted"/>
<dbReference type="InterPro" id="IPR029069">
    <property type="entry name" value="HotDog_dom_sf"/>
</dbReference>
<dbReference type="InterPro" id="IPR050563">
    <property type="entry name" value="4-hydroxybenzoyl-CoA_TE"/>
</dbReference>
<sequence>MTHSALAIVEPKVDYGHVEPIAIYFDDFDAMGIVHNARYAVLLERAVTPYWTARGHYYDHNGPSTPDLFHAVREFTITYHRPIKGAGDVFVHFWLDKMGETSAQYGFRFLSRDGSTCYAEGKRVIVRLDPATLRPTRWSESAREVAISLLKPEEVA</sequence>
<reference evidence="1 2" key="2">
    <citation type="submission" date="2020-03" db="EMBL/GenBank/DDBJ databases">
        <authorList>
            <person name="Ichikawa N."/>
            <person name="Kimura A."/>
            <person name="Kitahashi Y."/>
            <person name="Uohara A."/>
        </authorList>
    </citation>
    <scope>NUCLEOTIDE SEQUENCE [LARGE SCALE GENOMIC DNA]</scope>
    <source>
        <strain evidence="1 2">NBRC 107702</strain>
    </source>
</reference>
<dbReference type="PANTHER" id="PTHR31793:SF24">
    <property type="entry name" value="LONG-CHAIN ACYL-COA THIOESTERASE FADM"/>
    <property type="match status" value="1"/>
</dbReference>
<dbReference type="GO" id="GO:0047617">
    <property type="term" value="F:fatty acyl-CoA hydrolase activity"/>
    <property type="evidence" value="ECO:0007669"/>
    <property type="project" value="TreeGrafter"/>
</dbReference>
<protein>
    <submittedName>
        <fullName evidence="1">Thioesterase</fullName>
    </submittedName>
</protein>
<keyword evidence="2" id="KW-1185">Reference proteome</keyword>
<dbReference type="Proteomes" id="UP000502508">
    <property type="component" value="Chromosome"/>
</dbReference>
<dbReference type="SUPFAM" id="SSF54637">
    <property type="entry name" value="Thioesterase/thiol ester dehydrase-isomerase"/>
    <property type="match status" value="1"/>
</dbReference>
<dbReference type="RefSeq" id="WP_173040592.1">
    <property type="nucleotide sequence ID" value="NZ_AP022870.1"/>
</dbReference>
<evidence type="ECO:0000313" key="1">
    <source>
        <dbReference type="EMBL" id="BCB80440.1"/>
    </source>
</evidence>
<dbReference type="PANTHER" id="PTHR31793">
    <property type="entry name" value="4-HYDROXYBENZOYL-COA THIOESTERASE FAMILY MEMBER"/>
    <property type="match status" value="1"/>
</dbReference>
<dbReference type="Pfam" id="PF13279">
    <property type="entry name" value="4HBT_2"/>
    <property type="match status" value="1"/>
</dbReference>
<dbReference type="Gene3D" id="3.10.129.10">
    <property type="entry name" value="Hotdog Thioesterase"/>
    <property type="match status" value="1"/>
</dbReference>
<reference evidence="1 2" key="1">
    <citation type="submission" date="2020-03" db="EMBL/GenBank/DDBJ databases">
        <title>Whole genome shotgun sequence of Phytohabitans flavus NBRC 107702.</title>
        <authorList>
            <person name="Komaki H."/>
            <person name="Tamura T."/>
        </authorList>
    </citation>
    <scope>NUCLEOTIDE SEQUENCE [LARGE SCALE GENOMIC DNA]</scope>
    <source>
        <strain evidence="1 2">NBRC 107702</strain>
    </source>
</reference>
<accession>A0A6F8Y2Z8</accession>
<organism evidence="1 2">
    <name type="scientific">Phytohabitans flavus</name>
    <dbReference type="NCBI Taxonomy" id="1076124"/>
    <lineage>
        <taxon>Bacteria</taxon>
        <taxon>Bacillati</taxon>
        <taxon>Actinomycetota</taxon>
        <taxon>Actinomycetes</taxon>
        <taxon>Micromonosporales</taxon>
        <taxon>Micromonosporaceae</taxon>
    </lineage>
</organism>
<name>A0A6F8Y2Z8_9ACTN</name>
<dbReference type="EMBL" id="AP022870">
    <property type="protein sequence ID" value="BCB80440.1"/>
    <property type="molecule type" value="Genomic_DNA"/>
</dbReference>
<evidence type="ECO:0000313" key="2">
    <source>
        <dbReference type="Proteomes" id="UP000502508"/>
    </source>
</evidence>
<gene>
    <name evidence="1" type="ORF">Pflav_068500</name>
</gene>
<dbReference type="CDD" id="cd00586">
    <property type="entry name" value="4HBT"/>
    <property type="match status" value="1"/>
</dbReference>
<dbReference type="KEGG" id="pfla:Pflav_068500"/>